<organism evidence="3 4">
    <name type="scientific">Actinomadura viridis</name>
    <dbReference type="NCBI Taxonomy" id="58110"/>
    <lineage>
        <taxon>Bacteria</taxon>
        <taxon>Bacillati</taxon>
        <taxon>Actinomycetota</taxon>
        <taxon>Actinomycetes</taxon>
        <taxon>Streptosporangiales</taxon>
        <taxon>Thermomonosporaceae</taxon>
        <taxon>Actinomadura</taxon>
    </lineage>
</organism>
<protein>
    <submittedName>
        <fullName evidence="3">Uncharacterized protein</fullName>
    </submittedName>
</protein>
<evidence type="ECO:0000256" key="1">
    <source>
        <dbReference type="SAM" id="MobiDB-lite"/>
    </source>
</evidence>
<gene>
    <name evidence="3" type="ORF">IW256_007407</name>
</gene>
<comment type="caution">
    <text evidence="3">The sequence shown here is derived from an EMBL/GenBank/DDBJ whole genome shotgun (WGS) entry which is preliminary data.</text>
</comment>
<name>A0A931DR89_9ACTN</name>
<feature type="region of interest" description="Disordered" evidence="1">
    <location>
        <begin position="26"/>
        <end position="52"/>
    </location>
</feature>
<keyword evidence="2" id="KW-0812">Transmembrane</keyword>
<dbReference type="RefSeq" id="WP_307829317.1">
    <property type="nucleotide sequence ID" value="NZ_BAABES010000015.1"/>
</dbReference>
<feature type="region of interest" description="Disordered" evidence="1">
    <location>
        <begin position="630"/>
        <end position="779"/>
    </location>
</feature>
<keyword evidence="2" id="KW-1133">Transmembrane helix</keyword>
<evidence type="ECO:0000256" key="2">
    <source>
        <dbReference type="SAM" id="Phobius"/>
    </source>
</evidence>
<evidence type="ECO:0000313" key="3">
    <source>
        <dbReference type="EMBL" id="MBG6093294.1"/>
    </source>
</evidence>
<dbReference type="Proteomes" id="UP000614047">
    <property type="component" value="Unassembled WGS sequence"/>
</dbReference>
<proteinExistence type="predicted"/>
<dbReference type="AlphaFoldDB" id="A0A931DR89"/>
<dbReference type="EMBL" id="JADOUA010000001">
    <property type="protein sequence ID" value="MBG6093294.1"/>
    <property type="molecule type" value="Genomic_DNA"/>
</dbReference>
<accession>A0A931DR89</accession>
<feature type="compositionally biased region" description="Acidic residues" evidence="1">
    <location>
        <begin position="695"/>
        <end position="704"/>
    </location>
</feature>
<keyword evidence="2" id="KW-0472">Membrane</keyword>
<keyword evidence="4" id="KW-1185">Reference proteome</keyword>
<feature type="compositionally biased region" description="Pro residues" evidence="1">
    <location>
        <begin position="31"/>
        <end position="47"/>
    </location>
</feature>
<feature type="transmembrane region" description="Helical" evidence="2">
    <location>
        <begin position="90"/>
        <end position="110"/>
    </location>
</feature>
<evidence type="ECO:0000313" key="4">
    <source>
        <dbReference type="Proteomes" id="UP000614047"/>
    </source>
</evidence>
<feature type="transmembrane region" description="Helical" evidence="2">
    <location>
        <begin position="63"/>
        <end position="84"/>
    </location>
</feature>
<feature type="compositionally biased region" description="Low complexity" evidence="1">
    <location>
        <begin position="666"/>
        <end position="677"/>
    </location>
</feature>
<feature type="compositionally biased region" description="Gly residues" evidence="1">
    <location>
        <begin position="636"/>
        <end position="646"/>
    </location>
</feature>
<sequence>MTDKASGPAMARFVQADRVYVGWRYAQMHPDPGPPPGRPEPPEPAQAPPLERRPGEYLAGRPLRIAAAGGGVGMALFLLCGLVGVLPWAFAAVAMVACAIVLGITGYALWQDELAVRARLAQERTRSERLRAAWQRERDAAETAYLAAYRDWESRQRAYAGQREWYPVAVPPDVDRVDVVGGTLAGWSAAVTTMGAARLAAGARLTVIDLSEGAVAHDLLRLAAARGDDPLVWVLPADLPRLDATRGLGREALADVLSLVVSAGEEQSGTRDLSFDNSILERIIEVLGEGATIPRITAALRVLAQVGDPRDDLRKGLLTDAQLERITTLFGRGAADRIVVRRAWALEAQLRKLERLAAEPVRLPPSRLHVVSMDRRAGVLTNRVLGTYVTTALTHRIREAPPGGRWDHTLFLCGAEKLRGDVLDRLIDACEAAGTGLVLLYRSIPPHVRERLGRRGHAAVGFMRLGNPEDARIAAEHIGADQPLLVAEITDAAGVSLADVAGESYASTVAYARSRGDELTEPVWSPLPAPAADDSTLVEGISSATDWGRSLAATEDRRRDEGGELKQRFRELLVEPPQLQELPATAMVFTHAGATGRRVLLVDANPGIITLPTAHSMEFEEYLRLQKQGGERANGTAGGSGAGGAVNGTPPPGGTVTARIGDGDPNGDPSGDPSGDANGDGDGDGERDANADGDASGDGEEGVSGDDVRGNGGRDAGDASGEARPLPAPTGQRSAGFPWTSRARHALPRGAGPRGPGGRGTRRVPPMKPNGKHAADPPP</sequence>
<reference evidence="3" key="1">
    <citation type="submission" date="2020-11" db="EMBL/GenBank/DDBJ databases">
        <title>Sequencing the genomes of 1000 actinobacteria strains.</title>
        <authorList>
            <person name="Klenk H.-P."/>
        </authorList>
    </citation>
    <scope>NUCLEOTIDE SEQUENCE</scope>
    <source>
        <strain evidence="3">DSM 43175</strain>
    </source>
</reference>